<evidence type="ECO:0000256" key="4">
    <source>
        <dbReference type="SAM" id="Coils"/>
    </source>
</evidence>
<dbReference type="PANTHER" id="PTHR24123">
    <property type="entry name" value="ANKYRIN REPEAT-CONTAINING"/>
    <property type="match status" value="1"/>
</dbReference>
<feature type="compositionally biased region" description="Polar residues" evidence="5">
    <location>
        <begin position="1542"/>
        <end position="1554"/>
    </location>
</feature>
<feature type="region of interest" description="Disordered" evidence="5">
    <location>
        <begin position="1535"/>
        <end position="1554"/>
    </location>
</feature>
<dbReference type="InterPro" id="IPR002110">
    <property type="entry name" value="Ankyrin_rpt"/>
</dbReference>
<dbReference type="PROSITE" id="PS50088">
    <property type="entry name" value="ANK_REPEAT"/>
    <property type="match status" value="3"/>
</dbReference>
<organism evidence="6 7">
    <name type="scientific">Triparma verrucosa</name>
    <dbReference type="NCBI Taxonomy" id="1606542"/>
    <lineage>
        <taxon>Eukaryota</taxon>
        <taxon>Sar</taxon>
        <taxon>Stramenopiles</taxon>
        <taxon>Ochrophyta</taxon>
        <taxon>Bolidophyceae</taxon>
        <taxon>Parmales</taxon>
        <taxon>Triparmaceae</taxon>
        <taxon>Triparma</taxon>
    </lineage>
</organism>
<dbReference type="EMBL" id="BRXX01000321">
    <property type="protein sequence ID" value="GMI04793.1"/>
    <property type="molecule type" value="Genomic_DNA"/>
</dbReference>
<feature type="region of interest" description="Disordered" evidence="5">
    <location>
        <begin position="465"/>
        <end position="489"/>
    </location>
</feature>
<keyword evidence="7" id="KW-1185">Reference proteome</keyword>
<feature type="repeat" description="ANK" evidence="3">
    <location>
        <begin position="2206"/>
        <end position="2238"/>
    </location>
</feature>
<dbReference type="InterPro" id="IPR051165">
    <property type="entry name" value="Multifunctional_ANK_Repeat"/>
</dbReference>
<evidence type="ECO:0000313" key="6">
    <source>
        <dbReference type="EMBL" id="GMI04793.1"/>
    </source>
</evidence>
<comment type="caution">
    <text evidence="6">The sequence shown here is derived from an EMBL/GenBank/DDBJ whole genome shotgun (WGS) entry which is preliminary data.</text>
</comment>
<feature type="repeat" description="ANK" evidence="3">
    <location>
        <begin position="270"/>
        <end position="302"/>
    </location>
</feature>
<evidence type="ECO:0000256" key="2">
    <source>
        <dbReference type="ARBA" id="ARBA00023043"/>
    </source>
</evidence>
<feature type="region of interest" description="Disordered" evidence="5">
    <location>
        <begin position="1998"/>
        <end position="2018"/>
    </location>
</feature>
<gene>
    <name evidence="6" type="ORF">TrVE_jg9403</name>
</gene>
<feature type="region of interest" description="Disordered" evidence="5">
    <location>
        <begin position="1056"/>
        <end position="1077"/>
    </location>
</feature>
<dbReference type="PANTHER" id="PTHR24123:SF141">
    <property type="entry name" value="ANKYRIN 2, ISOFORM U"/>
    <property type="match status" value="1"/>
</dbReference>
<dbReference type="Proteomes" id="UP001165160">
    <property type="component" value="Unassembled WGS sequence"/>
</dbReference>
<dbReference type="PROSITE" id="PS50297">
    <property type="entry name" value="ANK_REP_REGION"/>
    <property type="match status" value="2"/>
</dbReference>
<keyword evidence="1" id="KW-0677">Repeat</keyword>
<protein>
    <recommendedName>
        <fullName evidence="8">Ankyrin</fullName>
    </recommendedName>
</protein>
<name>A0A9W7F851_9STRA</name>
<dbReference type="SUPFAM" id="SSF48403">
    <property type="entry name" value="Ankyrin repeat"/>
    <property type="match status" value="4"/>
</dbReference>
<dbReference type="Gene3D" id="1.25.40.20">
    <property type="entry name" value="Ankyrin repeat-containing domain"/>
    <property type="match status" value="5"/>
</dbReference>
<feature type="repeat" description="ANK" evidence="3">
    <location>
        <begin position="1955"/>
        <end position="1977"/>
    </location>
</feature>
<evidence type="ECO:0000256" key="3">
    <source>
        <dbReference type="PROSITE-ProRule" id="PRU00023"/>
    </source>
</evidence>
<evidence type="ECO:0008006" key="8">
    <source>
        <dbReference type="Google" id="ProtNLM"/>
    </source>
</evidence>
<reference evidence="7" key="1">
    <citation type="journal article" date="2023" name="Commun. Biol.">
        <title>Genome analysis of Parmales, the sister group of diatoms, reveals the evolutionary specialization of diatoms from phago-mixotrophs to photoautotrophs.</title>
        <authorList>
            <person name="Ban H."/>
            <person name="Sato S."/>
            <person name="Yoshikawa S."/>
            <person name="Yamada K."/>
            <person name="Nakamura Y."/>
            <person name="Ichinomiya M."/>
            <person name="Sato N."/>
            <person name="Blanc-Mathieu R."/>
            <person name="Endo H."/>
            <person name="Kuwata A."/>
            <person name="Ogata H."/>
        </authorList>
    </citation>
    <scope>NUCLEOTIDE SEQUENCE [LARGE SCALE GENOMIC DNA]</scope>
    <source>
        <strain evidence="7">NIES 3699</strain>
    </source>
</reference>
<dbReference type="InterPro" id="IPR036770">
    <property type="entry name" value="Ankyrin_rpt-contain_sf"/>
</dbReference>
<dbReference type="SMART" id="SM00248">
    <property type="entry name" value="ANK"/>
    <property type="match status" value="15"/>
</dbReference>
<evidence type="ECO:0000313" key="7">
    <source>
        <dbReference type="Proteomes" id="UP001165160"/>
    </source>
</evidence>
<evidence type="ECO:0000256" key="5">
    <source>
        <dbReference type="SAM" id="MobiDB-lite"/>
    </source>
</evidence>
<keyword evidence="4" id="KW-0175">Coiled coil</keyword>
<feature type="coiled-coil region" evidence="4">
    <location>
        <begin position="671"/>
        <end position="698"/>
    </location>
</feature>
<sequence>MSRKQSSAPLAGHRAALHQNPVDFPALQRIAATALTGPPPASTSKSQLGDWSNAPTLPLHVGQINVAAKIIETICTRDPAVWNGSVKTHRFTLMHQTLSNFNPYPLAAHVLYHYILPSHPSSSAPRLIRDMCLQLSKGNGLEALGDDSHVHDPVRLGTRYENMRLIMEQLCEDHDHKSIETVLNLKEPTVGLQVKSNTLTSFIPYSTSSPSACNGSLPPPSALYFTSPDLLTPLHIASSSPYAPANIFDAIKTVQLLINQGASLTSPDINSNTPLHLSSKNLNAEITEQLLKQGSPASLLNNKNQTPLQLTLSAFKPSSSKSDFNATAKLLKTVSALVQHSTNPSTLTSIDSYSMTALGYGIKMGLTDLSSMLLDRFSWGSVFDSKDAARDKLTFCKHCLFNALLSGKSKNLKVVYDKLKGDGLFKGIEDDVSAYTDRLLVKAVKLQLLKTSKLLIDLGADPNTSSPMASELWEQEEDSSSSSSSDNTGVTPAVQAIINGDDIMLNMLLDCGSCYVTECEVPRYIFRDIASETAMTMSQNSQSETHVSAITLCCILKNVKCLAVILTSKKFKAEKVLDSMESMRIGPLRGCLLSADDEDRLLHGGALIRVLECFRDYLPQGKLKFMIDKFDGSGENSVHESARLGSLQAVEFLRENGGDFNGVKFEESENVQTWREEVKRLEAVNKAQKDTLSGLKNKTNVGGNAMEFERAELTNRVIYDKVNSRWDAVTKLLEAKDRKRKTETVKGIQDFTKLRKPANVVQSKLTLCFGLVLRTGNVGSTNWRTYSPEDTLDAPSWWNTFVKGGRNFQVGKKMLDFRGKAVDVTQVKEILETVEDRFEGKWAKVEKGLFEWLNAIVEESLGRAEASFSEAMWEYIKNVEDVELTLAQIEDFKSRIEASPKFVKPLNVCLRAAPDKGRRGYGKQTGVEVSLRFEEVLNYLVDVGGDVDCPDVDGESVLTVACRKGYWGVAKRVMGRGGEVGGGWRIAGWSPLELSSGGSGKGRLEVIHELCVRGAEVTEECLIRAARSKDFEVLCMLMMATSAKIDVEKAIGQTTVDTGGRKPTVPRSKPATKKDDLIPPMTFMEQNLKHFRQALLPSNPPHALSLPIPTTSFPTSLSHCNYGSFDGSMSLVSSLMSVSSQASAEIGTEAAHLKFPGGPSATFLLLGGASSVYATLPPNVAHPLKKLVLHTKKSEVVLTDLSTAPFDGIFTSQISLDGVHNFLKILAPPPLPSTTSVTKLCHAYAASGDVTALSSVLTCALSRPDIPIFRDVSTMPNESGHTALHVALSKGHVDAALTLMHAARTAAERADLSVVAQPSAQFRRLYVERAKEALNAASTAVNEASEYAPPPPSSNETMTSSRAASLLHQLKTCGRKWERVGSFDVSHDFLACLRGEGGGEKSEWILDQLEVVRCARKLADLLGLTDRLVSSEKFKNAMHFPSTSDVQDLLPDQSSVEEIKDFLMPADWRSLPKLPASHVVAVNLELCKDGNEGFLQGSIRSDGDGRGGRVGSSDGLTIPAEVLREARAKWAVEDAAAENDQNDQNKSANASPSKRSSRFMDFVSAWRAANANETAVRAIQASELLIDWVKAIVKSKILLTAVYASKDEVGSGADKKNAMAILKTFDEAVAKEHAAAKIYTEVCNIAKKIDEAESSSESSDSSGGMMRLRCMDVVGFDDWATFASSPKISRFLPALRLVLGEKADDYYKTEECLRSLQQIDLLSWGQAVTPDSAEALKSALPVRNSGAVAETLHFLITSLIKAPSSPPLQCALAIADRAAVKRCNPLVPAIEVVGKPTFMGGDGNLHLLNSLMSTRLFSSSEPDVDGRTPIYVSAVTGNVRALHLLTGMMGGSIGDSSRPEDGCPPLIATLQAAPKFSKLPRRIVSGINSNENTLNPHLSQESYNAVLHALLDTGAKGYEFGSIRAVDLAAEKGYMSICSRLVLDGAESMIGSETPGMSALHFACEAGEVNLAKLLVQQLKDKGEGALQAALKVGHLAKKEKSEEEEGGGKEEKLEGMSEKMKARLMAKRNSKVTTKVEELPLWPAHFAARGGHLSILELLISECSEMYRGDSELLATLGFEALECEKSHCLDTLLDVDGFNAAEVPAFNRKLGRRVEGLLEAAILRNKVLSVRNLLARKGKASASHGDLTYSPALSGENIVLCMKRGYENMAICLISSLQARDGDAAFNVNLVLNSAEGSDLEEDAKETMLHLCARNGLEKLVLYLLGRGALVNVPDAGGRTPINYSIASGHGGITRILGERNPKVLKARDLIVRKIRYFTIIKRKIKATGGALGGSVKATQLVMSSLLTTGGKL</sequence>
<keyword evidence="2 3" id="KW-0040">ANK repeat</keyword>
<evidence type="ECO:0000256" key="1">
    <source>
        <dbReference type="ARBA" id="ARBA00022737"/>
    </source>
</evidence>
<accession>A0A9W7F851</accession>
<proteinExistence type="predicted"/>